<dbReference type="Pfam" id="PF00294">
    <property type="entry name" value="PfkB"/>
    <property type="match status" value="1"/>
</dbReference>
<sequence length="315" mass="32847">MTAILTVTLNPTVDLSIHADQVAPERKLRCTRPETDPGGGGLNVSRAISALGGHSTAFVALGGPTGDKVMHLLAEQGIGLAPFPAPGETRQSLTVTDAATGEQYRFVMPGPTWSSSDVTKVMDRIAKAAPENGIVVLSGSQPPGVPDDFPARLATKISRTRARFFLDTSGKALHQLLTAGAKPVDVLRMDDLEAEELAGRALPARADSADFAQDLVRRGIARAVVVARGADGNVLATETERWVAQAIPDKVVSKVGAGDSFVAAFTLSLGRGLSLPEALRWGAAAAAAAVMTPATDLCTLADVKRLLRVSTLETI</sequence>
<evidence type="ECO:0000256" key="1">
    <source>
        <dbReference type="ARBA" id="ARBA00010688"/>
    </source>
</evidence>
<dbReference type="GO" id="GO:0003872">
    <property type="term" value="F:6-phosphofructokinase activity"/>
    <property type="evidence" value="ECO:0007669"/>
    <property type="project" value="TreeGrafter"/>
</dbReference>
<dbReference type="PROSITE" id="PS00583">
    <property type="entry name" value="PFKB_KINASES_1"/>
    <property type="match status" value="1"/>
</dbReference>
<dbReference type="SUPFAM" id="SSF53613">
    <property type="entry name" value="Ribokinase-like"/>
    <property type="match status" value="1"/>
</dbReference>
<dbReference type="GO" id="GO:0005524">
    <property type="term" value="F:ATP binding"/>
    <property type="evidence" value="ECO:0007669"/>
    <property type="project" value="UniProtKB-KW"/>
</dbReference>
<evidence type="ECO:0000313" key="9">
    <source>
        <dbReference type="Proteomes" id="UP000183812"/>
    </source>
</evidence>
<dbReference type="NCBIfam" id="TIGR03168">
    <property type="entry name" value="1-PFK"/>
    <property type="match status" value="1"/>
</dbReference>
<evidence type="ECO:0000259" key="7">
    <source>
        <dbReference type="Pfam" id="PF00294"/>
    </source>
</evidence>
<keyword evidence="4 8" id="KW-0418">Kinase</keyword>
<dbReference type="OrthoDB" id="9801219at2"/>
<gene>
    <name evidence="8" type="ORF">SAMN04244550_02860</name>
</gene>
<name>A0A0Q0QT98_RHOCA</name>
<dbReference type="CDD" id="cd01164">
    <property type="entry name" value="FruK_PfkB_like"/>
    <property type="match status" value="1"/>
</dbReference>
<dbReference type="PIRSF" id="PIRSF000535">
    <property type="entry name" value="1PFK/6PFK/LacC"/>
    <property type="match status" value="1"/>
</dbReference>
<dbReference type="PANTHER" id="PTHR46566:SF2">
    <property type="entry name" value="ATP-DEPENDENT 6-PHOSPHOFRUCTOKINASE ISOZYME 2"/>
    <property type="match status" value="1"/>
</dbReference>
<dbReference type="EMBL" id="FNAY01000017">
    <property type="protein sequence ID" value="SDF79347.1"/>
    <property type="molecule type" value="Genomic_DNA"/>
</dbReference>
<keyword evidence="5" id="KW-0067">ATP-binding</keyword>
<dbReference type="Proteomes" id="UP000183812">
    <property type="component" value="Unassembled WGS sequence"/>
</dbReference>
<dbReference type="RefSeq" id="WP_055212905.1">
    <property type="nucleotide sequence ID" value="NZ_CP061202.1"/>
</dbReference>
<evidence type="ECO:0000256" key="6">
    <source>
        <dbReference type="PIRNR" id="PIRNR000535"/>
    </source>
</evidence>
<organism evidence="8 9">
    <name type="scientific">Rhodobacter capsulatus</name>
    <name type="common">Rhodopseudomonas capsulata</name>
    <dbReference type="NCBI Taxonomy" id="1061"/>
    <lineage>
        <taxon>Bacteria</taxon>
        <taxon>Pseudomonadati</taxon>
        <taxon>Pseudomonadota</taxon>
        <taxon>Alphaproteobacteria</taxon>
        <taxon>Rhodobacterales</taxon>
        <taxon>Rhodobacter group</taxon>
        <taxon>Rhodobacter</taxon>
    </lineage>
</organism>
<dbReference type="InterPro" id="IPR002173">
    <property type="entry name" value="Carboh/pur_kinase_PfkB_CS"/>
</dbReference>
<accession>A0A0Q0QT98</accession>
<keyword evidence="3" id="KW-0547">Nucleotide-binding</keyword>
<comment type="similarity">
    <text evidence="1 6">Belongs to the carbohydrate kinase PfkB family.</text>
</comment>
<proteinExistence type="inferred from homology"/>
<reference evidence="8 9" key="1">
    <citation type="submission" date="2016-10" db="EMBL/GenBank/DDBJ databases">
        <authorList>
            <person name="de Groot N.N."/>
        </authorList>
    </citation>
    <scope>NUCLEOTIDE SEQUENCE [LARGE SCALE GENOMIC DNA]</scope>
    <source>
        <strain evidence="9">DSM 938 / 37b4</strain>
    </source>
</reference>
<dbReference type="InterPro" id="IPR011611">
    <property type="entry name" value="PfkB_dom"/>
</dbReference>
<dbReference type="InterPro" id="IPR017583">
    <property type="entry name" value="Tagatose/fructose_Pkinase"/>
</dbReference>
<evidence type="ECO:0000256" key="5">
    <source>
        <dbReference type="ARBA" id="ARBA00022840"/>
    </source>
</evidence>
<dbReference type="PANTHER" id="PTHR46566">
    <property type="entry name" value="1-PHOSPHOFRUCTOKINASE-RELATED"/>
    <property type="match status" value="1"/>
</dbReference>
<dbReference type="Gene3D" id="3.40.1190.20">
    <property type="match status" value="1"/>
</dbReference>
<feature type="domain" description="Carbohydrate kinase PfkB" evidence="7">
    <location>
        <begin position="13"/>
        <end position="298"/>
    </location>
</feature>
<dbReference type="AlphaFoldDB" id="A0A0Q0QT98"/>
<dbReference type="GO" id="GO:0005829">
    <property type="term" value="C:cytosol"/>
    <property type="evidence" value="ECO:0007669"/>
    <property type="project" value="TreeGrafter"/>
</dbReference>
<evidence type="ECO:0000256" key="3">
    <source>
        <dbReference type="ARBA" id="ARBA00022741"/>
    </source>
</evidence>
<evidence type="ECO:0000313" key="8">
    <source>
        <dbReference type="EMBL" id="SDF79347.1"/>
    </source>
</evidence>
<protein>
    <recommendedName>
        <fullName evidence="6">Phosphofructokinase</fullName>
    </recommendedName>
</protein>
<dbReference type="InterPro" id="IPR029056">
    <property type="entry name" value="Ribokinase-like"/>
</dbReference>
<evidence type="ECO:0000256" key="2">
    <source>
        <dbReference type="ARBA" id="ARBA00022679"/>
    </source>
</evidence>
<evidence type="ECO:0000256" key="4">
    <source>
        <dbReference type="ARBA" id="ARBA00022777"/>
    </source>
</evidence>
<keyword evidence="2 6" id="KW-0808">Transferase</keyword>